<proteinExistence type="inferred from homology"/>
<comment type="catalytic activity">
    <reaction evidence="5">
        <text>RX + glutathione = an S-substituted glutathione + a halide anion + H(+)</text>
        <dbReference type="Rhea" id="RHEA:16437"/>
        <dbReference type="ChEBI" id="CHEBI:15378"/>
        <dbReference type="ChEBI" id="CHEBI:16042"/>
        <dbReference type="ChEBI" id="CHEBI:17792"/>
        <dbReference type="ChEBI" id="CHEBI:57925"/>
        <dbReference type="ChEBI" id="CHEBI:90779"/>
        <dbReference type="EC" id="2.5.1.18"/>
    </reaction>
</comment>
<keyword evidence="4" id="KW-0808">Transferase</keyword>
<keyword evidence="6" id="KW-0472">Membrane</keyword>
<name>A0A7S2TWS8_9EUKA</name>
<dbReference type="PROSITE" id="PS50404">
    <property type="entry name" value="GST_NTER"/>
    <property type="match status" value="1"/>
</dbReference>
<evidence type="ECO:0000256" key="4">
    <source>
        <dbReference type="ARBA" id="ARBA00022679"/>
    </source>
</evidence>
<dbReference type="SUPFAM" id="SSF47616">
    <property type="entry name" value="GST C-terminal domain-like"/>
    <property type="match status" value="1"/>
</dbReference>
<comment type="function">
    <text evidence="1">Conjugation of reduced glutathione to a wide number of exogenous and endogenous hydrophobic electrophiles.</text>
</comment>
<protein>
    <recommendedName>
        <fullName evidence="3">glutathione transferase</fullName>
        <ecNumber evidence="3">2.5.1.18</ecNumber>
    </recommendedName>
</protein>
<sequence>MAEKRKMEQAGESKKKAKNFVLGYWMIRGLAAPLRMALTYANIPFEDKQYELEEKEGGGYDASAWFKGDKPELAKQNPLINLPYIVHDGKVWTQTNCCLMYVAKLAGLDGGDPLACEQLLCQVMDLRNDAVKIFYASDPAPLVQRHLEKSVPSHMTKFENWLKLHKTTYLHGESPSVSDMHLWEMIDVHEAFAKHHKVKSFIADAPGLQKLYKTLRADPKLKAYFDGSYKTLPINNKVASFGAKLL</sequence>
<keyword evidence="6" id="KW-1133">Transmembrane helix</keyword>
<feature type="domain" description="GST N-terminal" evidence="7">
    <location>
        <begin position="18"/>
        <end position="110"/>
    </location>
</feature>
<dbReference type="PROSITE" id="PS50405">
    <property type="entry name" value="GST_CTER"/>
    <property type="match status" value="1"/>
</dbReference>
<dbReference type="InterPro" id="IPR040079">
    <property type="entry name" value="Glutathione_S-Trfase"/>
</dbReference>
<accession>A0A7S2TWS8</accession>
<evidence type="ECO:0000313" key="9">
    <source>
        <dbReference type="EMBL" id="CAD9771028.1"/>
    </source>
</evidence>
<dbReference type="InterPro" id="IPR036282">
    <property type="entry name" value="Glutathione-S-Trfase_C_sf"/>
</dbReference>
<dbReference type="Gene3D" id="1.20.1050.10">
    <property type="match status" value="1"/>
</dbReference>
<dbReference type="GO" id="GO:0006749">
    <property type="term" value="P:glutathione metabolic process"/>
    <property type="evidence" value="ECO:0007669"/>
    <property type="project" value="TreeGrafter"/>
</dbReference>
<dbReference type="SFLD" id="SFLDS00019">
    <property type="entry name" value="Glutathione_Transferase_(cytos"/>
    <property type="match status" value="1"/>
</dbReference>
<keyword evidence="6" id="KW-0812">Transmembrane</keyword>
<reference evidence="9" key="1">
    <citation type="submission" date="2021-01" db="EMBL/GenBank/DDBJ databases">
        <authorList>
            <person name="Corre E."/>
            <person name="Pelletier E."/>
            <person name="Niang G."/>
            <person name="Scheremetjew M."/>
            <person name="Finn R."/>
            <person name="Kale V."/>
            <person name="Holt S."/>
            <person name="Cochrane G."/>
            <person name="Meng A."/>
            <person name="Brown T."/>
            <person name="Cohen L."/>
        </authorList>
    </citation>
    <scope>NUCLEOTIDE SEQUENCE</scope>
    <source>
        <strain evidence="9">CCMP622</strain>
    </source>
</reference>
<evidence type="ECO:0000256" key="1">
    <source>
        <dbReference type="ARBA" id="ARBA00003701"/>
    </source>
</evidence>
<comment type="similarity">
    <text evidence="2">Belongs to the GST superfamily. Mu family.</text>
</comment>
<dbReference type="InterPro" id="IPR004045">
    <property type="entry name" value="Glutathione_S-Trfase_N"/>
</dbReference>
<dbReference type="InterPro" id="IPR036249">
    <property type="entry name" value="Thioredoxin-like_sf"/>
</dbReference>
<evidence type="ECO:0000256" key="2">
    <source>
        <dbReference type="ARBA" id="ARBA00005861"/>
    </source>
</evidence>
<evidence type="ECO:0000259" key="8">
    <source>
        <dbReference type="PROSITE" id="PS50405"/>
    </source>
</evidence>
<evidence type="ECO:0000259" key="7">
    <source>
        <dbReference type="PROSITE" id="PS50404"/>
    </source>
</evidence>
<feature type="domain" description="GST C-terminal" evidence="8">
    <location>
        <begin position="109"/>
        <end position="241"/>
    </location>
</feature>
<dbReference type="InterPro" id="IPR004046">
    <property type="entry name" value="GST_C"/>
</dbReference>
<dbReference type="PANTHER" id="PTHR11571:SF222">
    <property type="entry name" value="GLUTATHIONE TRANSFERASE"/>
    <property type="match status" value="1"/>
</dbReference>
<dbReference type="AlphaFoldDB" id="A0A7S2TWS8"/>
<evidence type="ECO:0000256" key="3">
    <source>
        <dbReference type="ARBA" id="ARBA00012452"/>
    </source>
</evidence>
<dbReference type="GO" id="GO:0004364">
    <property type="term" value="F:glutathione transferase activity"/>
    <property type="evidence" value="ECO:0007669"/>
    <property type="project" value="UniProtKB-EC"/>
</dbReference>
<dbReference type="InterPro" id="IPR010987">
    <property type="entry name" value="Glutathione-S-Trfase_C-like"/>
</dbReference>
<dbReference type="EC" id="2.5.1.18" evidence="3"/>
<feature type="transmembrane region" description="Helical" evidence="6">
    <location>
        <begin position="21"/>
        <end position="41"/>
    </location>
</feature>
<dbReference type="Pfam" id="PF14497">
    <property type="entry name" value="GST_C_3"/>
    <property type="match status" value="1"/>
</dbReference>
<dbReference type="Pfam" id="PF02798">
    <property type="entry name" value="GST_N"/>
    <property type="match status" value="1"/>
</dbReference>
<dbReference type="InterPro" id="IPR050213">
    <property type="entry name" value="GST_superfamily"/>
</dbReference>
<dbReference type="SUPFAM" id="SSF52833">
    <property type="entry name" value="Thioredoxin-like"/>
    <property type="match status" value="1"/>
</dbReference>
<dbReference type="Gene3D" id="3.40.30.10">
    <property type="entry name" value="Glutaredoxin"/>
    <property type="match status" value="1"/>
</dbReference>
<evidence type="ECO:0000256" key="6">
    <source>
        <dbReference type="SAM" id="Phobius"/>
    </source>
</evidence>
<gene>
    <name evidence="9" type="ORF">LSP00402_LOCUS15017</name>
</gene>
<dbReference type="EMBL" id="HBHP01024166">
    <property type="protein sequence ID" value="CAD9771028.1"/>
    <property type="molecule type" value="Transcribed_RNA"/>
</dbReference>
<evidence type="ECO:0000256" key="5">
    <source>
        <dbReference type="ARBA" id="ARBA00047960"/>
    </source>
</evidence>
<dbReference type="PANTHER" id="PTHR11571">
    <property type="entry name" value="GLUTATHIONE S-TRANSFERASE"/>
    <property type="match status" value="1"/>
</dbReference>
<organism evidence="9">
    <name type="scientific">Lotharella oceanica</name>
    <dbReference type="NCBI Taxonomy" id="641309"/>
    <lineage>
        <taxon>Eukaryota</taxon>
        <taxon>Sar</taxon>
        <taxon>Rhizaria</taxon>
        <taxon>Cercozoa</taxon>
        <taxon>Chlorarachniophyceae</taxon>
        <taxon>Lotharella</taxon>
    </lineage>
</organism>